<keyword evidence="1" id="KW-0472">Membrane</keyword>
<evidence type="ECO:0000313" key="3">
    <source>
        <dbReference type="Proteomes" id="UP001519306"/>
    </source>
</evidence>
<protein>
    <submittedName>
        <fullName evidence="2">ABC-type transporter Mla subunit MlaD</fullName>
    </submittedName>
</protein>
<evidence type="ECO:0000256" key="1">
    <source>
        <dbReference type="SAM" id="Phobius"/>
    </source>
</evidence>
<keyword evidence="1" id="KW-1133">Transmembrane helix</keyword>
<dbReference type="Gene3D" id="1.10.287.950">
    <property type="entry name" value="Methyl-accepting chemotaxis protein"/>
    <property type="match status" value="1"/>
</dbReference>
<keyword evidence="3" id="KW-1185">Reference proteome</keyword>
<dbReference type="Proteomes" id="UP001519306">
    <property type="component" value="Unassembled WGS sequence"/>
</dbReference>
<keyword evidence="1" id="KW-0812">Transmembrane</keyword>
<dbReference type="RefSeq" id="WP_210062229.1">
    <property type="nucleotide sequence ID" value="NZ_JAGGLJ010000026.1"/>
</dbReference>
<dbReference type="SUPFAM" id="SSF58104">
    <property type="entry name" value="Methyl-accepting chemotaxis protein (MCP) signaling domain"/>
    <property type="match status" value="1"/>
</dbReference>
<dbReference type="EMBL" id="JAGGLJ010000026">
    <property type="protein sequence ID" value="MBP2026178.1"/>
    <property type="molecule type" value="Genomic_DNA"/>
</dbReference>
<organism evidence="2 3">
    <name type="scientific">Peptoniphilus stercorisuis</name>
    <dbReference type="NCBI Taxonomy" id="1436965"/>
    <lineage>
        <taxon>Bacteria</taxon>
        <taxon>Bacillati</taxon>
        <taxon>Bacillota</taxon>
        <taxon>Tissierellia</taxon>
        <taxon>Tissierellales</taxon>
        <taxon>Peptoniphilaceae</taxon>
        <taxon>Peptoniphilus</taxon>
    </lineage>
</organism>
<proteinExistence type="predicted"/>
<accession>A0ABS4KEI7</accession>
<evidence type="ECO:0000313" key="2">
    <source>
        <dbReference type="EMBL" id="MBP2026178.1"/>
    </source>
</evidence>
<feature type="transmembrane region" description="Helical" evidence="1">
    <location>
        <begin position="13"/>
        <end position="30"/>
    </location>
</feature>
<comment type="caution">
    <text evidence="2">The sequence shown here is derived from an EMBL/GenBank/DDBJ whole genome shotgun (WGS) entry which is preliminary data.</text>
</comment>
<sequence length="164" mass="17942">MQTAITLHDLLRIILYLAGAGALIYLALVLKNVLKLVNHCNDILEENHKIIDDTIKKVPTLTDNAVDITNNVNIITKESSEIVTAARPDVEKIVSAAGNVAQTVDDISRTVDTTTLKVKSTVSNVSDTISDTAKTISINANNIIDYFYIAREVVYAIKDVFLSK</sequence>
<gene>
    <name evidence="2" type="ORF">J2Z71_001737</name>
</gene>
<name>A0ABS4KEI7_9FIRM</name>
<reference evidence="2 3" key="1">
    <citation type="submission" date="2021-03" db="EMBL/GenBank/DDBJ databases">
        <title>Genomic Encyclopedia of Type Strains, Phase IV (KMG-IV): sequencing the most valuable type-strain genomes for metagenomic binning, comparative biology and taxonomic classification.</title>
        <authorList>
            <person name="Goeker M."/>
        </authorList>
    </citation>
    <scope>NUCLEOTIDE SEQUENCE [LARGE SCALE GENOMIC DNA]</scope>
    <source>
        <strain evidence="2 3">DSM 27563</strain>
    </source>
</reference>